<proteinExistence type="predicted"/>
<comment type="caution">
    <text evidence="1">The sequence shown here is derived from an EMBL/GenBank/DDBJ whole genome shotgun (WGS) entry which is preliminary data.</text>
</comment>
<accession>A0A0F9N455</accession>
<dbReference type="EMBL" id="LAZR01007703">
    <property type="protein sequence ID" value="KKM83510.1"/>
    <property type="molecule type" value="Genomic_DNA"/>
</dbReference>
<reference evidence="1" key="1">
    <citation type="journal article" date="2015" name="Nature">
        <title>Complex archaea that bridge the gap between prokaryotes and eukaryotes.</title>
        <authorList>
            <person name="Spang A."/>
            <person name="Saw J.H."/>
            <person name="Jorgensen S.L."/>
            <person name="Zaremba-Niedzwiedzka K."/>
            <person name="Martijn J."/>
            <person name="Lind A.E."/>
            <person name="van Eijk R."/>
            <person name="Schleper C."/>
            <person name="Guy L."/>
            <person name="Ettema T.J."/>
        </authorList>
    </citation>
    <scope>NUCLEOTIDE SEQUENCE</scope>
</reference>
<gene>
    <name evidence="1" type="ORF">LCGC14_1308660</name>
</gene>
<protein>
    <submittedName>
        <fullName evidence="1">Uncharacterized protein</fullName>
    </submittedName>
</protein>
<organism evidence="1">
    <name type="scientific">marine sediment metagenome</name>
    <dbReference type="NCBI Taxonomy" id="412755"/>
    <lineage>
        <taxon>unclassified sequences</taxon>
        <taxon>metagenomes</taxon>
        <taxon>ecological metagenomes</taxon>
    </lineage>
</organism>
<sequence>MADAQAILVKVTNAVAAELRSQTFTLNPTIRRRYVTNIVLKDLGTLYVDVQPGDVDTEAADRERIKYTCRVDIAVRKRFDTVEEDDTTGEIETDEIDRLLLLMQEIHDYFVLRRLVAYDEAAWVDVEFRPVYSPDHLFELRQFTGIVAVNFEVVK</sequence>
<dbReference type="AlphaFoldDB" id="A0A0F9N455"/>
<evidence type="ECO:0000313" key="1">
    <source>
        <dbReference type="EMBL" id="KKM83510.1"/>
    </source>
</evidence>
<name>A0A0F9N455_9ZZZZ</name>